<accession>A0ABY7JWR3</accession>
<evidence type="ECO:0000256" key="8">
    <source>
        <dbReference type="ARBA" id="ARBA00023015"/>
    </source>
</evidence>
<dbReference type="PANTHER" id="PTHR33202:SF2">
    <property type="entry name" value="FERRIC UPTAKE REGULATION PROTEIN"/>
    <property type="match status" value="1"/>
</dbReference>
<evidence type="ECO:0000256" key="4">
    <source>
        <dbReference type="ARBA" id="ARBA00022490"/>
    </source>
</evidence>
<dbReference type="CDD" id="cd07153">
    <property type="entry name" value="Fur_like"/>
    <property type="match status" value="1"/>
</dbReference>
<dbReference type="Gene3D" id="1.10.10.10">
    <property type="entry name" value="Winged helix-like DNA-binding domain superfamily/Winged helix DNA-binding domain"/>
    <property type="match status" value="1"/>
</dbReference>
<sequence length="135" mass="14400">MATARQRNTRQGGAVKDALCAAPGFCSAQDVYARLRGQGDAVGLSTVYRHLQALVDDGLVDMIHTPEGETTYRYCGAAGGQRHHHHLVCRGCGRTEEIEGRVVERWAASVAAEAGYTAVDHTVELFGLCADCAPA</sequence>
<comment type="similarity">
    <text evidence="2">Belongs to the Fur family.</text>
</comment>
<comment type="subcellular location">
    <subcellularLocation>
        <location evidence="1">Cytoplasm</location>
    </subcellularLocation>
</comment>
<keyword evidence="7" id="KW-0862">Zinc</keyword>
<keyword evidence="8" id="KW-0805">Transcription regulation</keyword>
<evidence type="ECO:0000313" key="11">
    <source>
        <dbReference type="EMBL" id="WAX57008.1"/>
    </source>
</evidence>
<name>A0ABY7JWR3_9ACTN</name>
<gene>
    <name evidence="11" type="ORF">M6B22_21190</name>
</gene>
<keyword evidence="4" id="KW-0963">Cytoplasm</keyword>
<keyword evidence="10" id="KW-0804">Transcription</keyword>
<keyword evidence="12" id="KW-1185">Reference proteome</keyword>
<comment type="subunit">
    <text evidence="3">Homodimer.</text>
</comment>
<evidence type="ECO:0000256" key="2">
    <source>
        <dbReference type="ARBA" id="ARBA00007957"/>
    </source>
</evidence>
<proteinExistence type="inferred from homology"/>
<keyword evidence="6" id="KW-0479">Metal-binding</keyword>
<dbReference type="Proteomes" id="UP001164693">
    <property type="component" value="Chromosome"/>
</dbReference>
<dbReference type="InterPro" id="IPR043135">
    <property type="entry name" value="Fur_C"/>
</dbReference>
<evidence type="ECO:0000256" key="5">
    <source>
        <dbReference type="ARBA" id="ARBA00022491"/>
    </source>
</evidence>
<evidence type="ECO:0000256" key="1">
    <source>
        <dbReference type="ARBA" id="ARBA00004496"/>
    </source>
</evidence>
<dbReference type="Pfam" id="PF01475">
    <property type="entry name" value="FUR"/>
    <property type="match status" value="1"/>
</dbReference>
<evidence type="ECO:0000256" key="10">
    <source>
        <dbReference type="ARBA" id="ARBA00023163"/>
    </source>
</evidence>
<organism evidence="11 12">
    <name type="scientific">Jatrophihabitans cynanchi</name>
    <dbReference type="NCBI Taxonomy" id="2944128"/>
    <lineage>
        <taxon>Bacteria</taxon>
        <taxon>Bacillati</taxon>
        <taxon>Actinomycetota</taxon>
        <taxon>Actinomycetes</taxon>
        <taxon>Jatrophihabitantales</taxon>
        <taxon>Jatrophihabitantaceae</taxon>
        <taxon>Jatrophihabitans</taxon>
    </lineage>
</organism>
<dbReference type="SUPFAM" id="SSF46785">
    <property type="entry name" value="Winged helix' DNA-binding domain"/>
    <property type="match status" value="1"/>
</dbReference>
<dbReference type="EMBL" id="CP097463">
    <property type="protein sequence ID" value="WAX57008.1"/>
    <property type="molecule type" value="Genomic_DNA"/>
</dbReference>
<reference evidence="11" key="1">
    <citation type="submission" date="2022-05" db="EMBL/GenBank/DDBJ databases">
        <title>Jatrophihabitans sp. SB3-54 whole genome sequence.</title>
        <authorList>
            <person name="Suh M.K."/>
            <person name="Eom M.K."/>
            <person name="Kim J.S."/>
            <person name="Kim H.S."/>
            <person name="Do H.E."/>
            <person name="Shin Y.K."/>
            <person name="Lee J.-S."/>
        </authorList>
    </citation>
    <scope>NUCLEOTIDE SEQUENCE</scope>
    <source>
        <strain evidence="11">SB3-54</strain>
    </source>
</reference>
<evidence type="ECO:0000256" key="3">
    <source>
        <dbReference type="ARBA" id="ARBA00011738"/>
    </source>
</evidence>
<keyword evidence="5" id="KW-0678">Repressor</keyword>
<keyword evidence="9" id="KW-0238">DNA-binding</keyword>
<evidence type="ECO:0000256" key="6">
    <source>
        <dbReference type="ARBA" id="ARBA00022723"/>
    </source>
</evidence>
<dbReference type="RefSeq" id="WP_269443543.1">
    <property type="nucleotide sequence ID" value="NZ_CP097463.1"/>
</dbReference>
<dbReference type="InterPro" id="IPR002481">
    <property type="entry name" value="FUR"/>
</dbReference>
<evidence type="ECO:0000256" key="7">
    <source>
        <dbReference type="ARBA" id="ARBA00022833"/>
    </source>
</evidence>
<protein>
    <submittedName>
        <fullName evidence="11">Transcriptional repressor</fullName>
    </submittedName>
</protein>
<dbReference type="Gene3D" id="3.30.1490.190">
    <property type="match status" value="1"/>
</dbReference>
<dbReference type="PANTHER" id="PTHR33202">
    <property type="entry name" value="ZINC UPTAKE REGULATION PROTEIN"/>
    <property type="match status" value="1"/>
</dbReference>
<dbReference type="InterPro" id="IPR036388">
    <property type="entry name" value="WH-like_DNA-bd_sf"/>
</dbReference>
<evidence type="ECO:0000256" key="9">
    <source>
        <dbReference type="ARBA" id="ARBA00023125"/>
    </source>
</evidence>
<evidence type="ECO:0000313" key="12">
    <source>
        <dbReference type="Proteomes" id="UP001164693"/>
    </source>
</evidence>
<dbReference type="InterPro" id="IPR036390">
    <property type="entry name" value="WH_DNA-bd_sf"/>
</dbReference>